<sequence>MEIRRLTGDDWAEYRAFRISAAIESPHAFGATPEDMAARPDQSWRSLLEAHRDPHGVALVTVDGARWIGSMRAHVADGVAWVYSVYVIPDERRSGVASALMTELVAWSAQHAPSAMLHVAETNDRARRLYEQFGFAPTGVTVQNPAYPSLTELAMRLPLHP</sequence>
<keyword evidence="5" id="KW-1185">Reference proteome</keyword>
<keyword evidence="4" id="KW-0687">Ribonucleoprotein</keyword>
<dbReference type="Proteomes" id="UP001205740">
    <property type="component" value="Unassembled WGS sequence"/>
</dbReference>
<dbReference type="GO" id="GO:0005840">
    <property type="term" value="C:ribosome"/>
    <property type="evidence" value="ECO:0007669"/>
    <property type="project" value="UniProtKB-KW"/>
</dbReference>
<keyword evidence="1" id="KW-0808">Transferase</keyword>
<dbReference type="InterPro" id="IPR016181">
    <property type="entry name" value="Acyl_CoA_acyltransferase"/>
</dbReference>
<dbReference type="EMBL" id="JAMTCG010000004">
    <property type="protein sequence ID" value="MCP2161437.1"/>
    <property type="molecule type" value="Genomic_DNA"/>
</dbReference>
<dbReference type="SUPFAM" id="SSF55729">
    <property type="entry name" value="Acyl-CoA N-acyltransferases (Nat)"/>
    <property type="match status" value="1"/>
</dbReference>
<name>A0ABT1H6F0_9NOCA</name>
<dbReference type="PANTHER" id="PTHR43420:SF44">
    <property type="entry name" value="ACETYLTRANSFERASE YPEA"/>
    <property type="match status" value="1"/>
</dbReference>
<dbReference type="Gene3D" id="3.40.630.30">
    <property type="match status" value="1"/>
</dbReference>
<evidence type="ECO:0000313" key="5">
    <source>
        <dbReference type="Proteomes" id="UP001205740"/>
    </source>
</evidence>
<feature type="domain" description="N-acetyltransferase" evidence="3">
    <location>
        <begin position="1"/>
        <end position="160"/>
    </location>
</feature>
<accession>A0ABT1H6F0</accession>
<reference evidence="4 5" key="1">
    <citation type="submission" date="2022-06" db="EMBL/GenBank/DDBJ databases">
        <title>Genomic Encyclopedia of Archaeal and Bacterial Type Strains, Phase II (KMG-II): from individual species to whole genera.</title>
        <authorList>
            <person name="Goeker M."/>
        </authorList>
    </citation>
    <scope>NUCLEOTIDE SEQUENCE [LARGE SCALE GENOMIC DNA]</scope>
    <source>
        <strain evidence="4 5">DSM 45037</strain>
    </source>
</reference>
<evidence type="ECO:0000259" key="3">
    <source>
        <dbReference type="PROSITE" id="PS51186"/>
    </source>
</evidence>
<evidence type="ECO:0000313" key="4">
    <source>
        <dbReference type="EMBL" id="MCP2161437.1"/>
    </source>
</evidence>
<proteinExistence type="predicted"/>
<dbReference type="CDD" id="cd04301">
    <property type="entry name" value="NAT_SF"/>
    <property type="match status" value="1"/>
</dbReference>
<evidence type="ECO:0000256" key="1">
    <source>
        <dbReference type="ARBA" id="ARBA00022679"/>
    </source>
</evidence>
<dbReference type="InterPro" id="IPR000182">
    <property type="entry name" value="GNAT_dom"/>
</dbReference>
<keyword evidence="2" id="KW-0012">Acyltransferase</keyword>
<protein>
    <submittedName>
        <fullName evidence="4">Ribosomal protein S18 acetylase RimI</fullName>
    </submittedName>
</protein>
<comment type="caution">
    <text evidence="4">The sequence shown here is derived from an EMBL/GenBank/DDBJ whole genome shotgun (WGS) entry which is preliminary data.</text>
</comment>
<dbReference type="PANTHER" id="PTHR43420">
    <property type="entry name" value="ACETYLTRANSFERASE"/>
    <property type="match status" value="1"/>
</dbReference>
<dbReference type="PROSITE" id="PS51186">
    <property type="entry name" value="GNAT"/>
    <property type="match status" value="1"/>
</dbReference>
<dbReference type="RefSeq" id="WP_253654994.1">
    <property type="nucleotide sequence ID" value="NZ_BAAAOE010000002.1"/>
</dbReference>
<organism evidence="4 5">
    <name type="scientific">Williamsia serinedens</name>
    <dbReference type="NCBI Taxonomy" id="391736"/>
    <lineage>
        <taxon>Bacteria</taxon>
        <taxon>Bacillati</taxon>
        <taxon>Actinomycetota</taxon>
        <taxon>Actinomycetes</taxon>
        <taxon>Mycobacteriales</taxon>
        <taxon>Nocardiaceae</taxon>
        <taxon>Williamsia</taxon>
    </lineage>
</organism>
<keyword evidence="4" id="KW-0689">Ribosomal protein</keyword>
<gene>
    <name evidence="4" type="ORF">LX12_002632</name>
</gene>
<evidence type="ECO:0000256" key="2">
    <source>
        <dbReference type="ARBA" id="ARBA00023315"/>
    </source>
</evidence>
<dbReference type="InterPro" id="IPR050680">
    <property type="entry name" value="YpeA/RimI_acetyltransf"/>
</dbReference>
<dbReference type="Pfam" id="PF00583">
    <property type="entry name" value="Acetyltransf_1"/>
    <property type="match status" value="1"/>
</dbReference>